<dbReference type="PANTHER" id="PTHR31900:SF30">
    <property type="entry name" value="SUPERFAMILY PROTEIN, PUTATIVE-RELATED"/>
    <property type="match status" value="1"/>
</dbReference>
<proteinExistence type="predicted"/>
<dbReference type="SMART" id="SM00579">
    <property type="entry name" value="FBD"/>
    <property type="match status" value="1"/>
</dbReference>
<sequence>MNVLARRKVQRLDLKLLSETPMVVPRCIVNCESLVDLKICFYRCCVLKLPEFSGFTSLKSLNLCMVEFSDSVLLAKFVSSCPVLESLIMHNCNFLNFKILDITASRLRNLTINVLAFCGDGLNCEVIVACPSLVFQSFRFAIRGNGFNKNRNERSEKNFGNINLNGRKSDGVDNRTGLGNSHRLENDARIGNGKVGRFEKNGSAGNNAGPDKSNSRKSDRVDHKIGLGNTKKMDIGSGRPSRSRFDILSDEGEVTMVEGGVETIHNSDKVKKYKESVVLLEVTNQKNIQGQKAIRTLSQSSKNVSKKPFSLPYIVTSHGGTTTLEAESEAMDSATVLRQLHNDVSNFEAHPPDLNKSEFCFEKMEVLMGLNSSLELQIHTVWSQPQERWVLSTINEKFKDFVNWVLMFQNCSLDILKFRLGCLNLSDDDHTLQRWMSVVARRNVKQLYLKLISHTPIQLPHCLVTCQSLVALELKFKIKLCVVKLPIYTGFCRLKSLDLEMIRFLDSNLLGNFISSCHVMESLKIISCVFGDFKILEISSTSLKNLIVDSGDTPESNSDGLANCEVKVACPSLVSFNFITSSTWNFTFQDLNSLQDVFVYYDYSPDQSTSEECHYVMSKVLKGLRNVQRLKLSTGFLTMEWDECWEIPDKVTCSTYHLKSVRLLDFGGSENELELVRFLLKKGQVLEKLSITWLRGEENRREIIREIKKFPTSSNVAFTFYNPASFFYGLLFLDYDHDL</sequence>
<reference evidence="3" key="1">
    <citation type="journal article" date="2022" name="Plant J.">
        <title>Strategies of tolerance reflected in two North American maple genomes.</title>
        <authorList>
            <person name="McEvoy S.L."/>
            <person name="Sezen U.U."/>
            <person name="Trouern-Trend A."/>
            <person name="McMahon S.M."/>
            <person name="Schaberg P.G."/>
            <person name="Yang J."/>
            <person name="Wegrzyn J.L."/>
            <person name="Swenson N.G."/>
        </authorList>
    </citation>
    <scope>NUCLEOTIDE SEQUENCE</scope>
    <source>
        <strain evidence="3">NS2018</strain>
    </source>
</reference>
<evidence type="ECO:0000313" key="4">
    <source>
        <dbReference type="Proteomes" id="UP001168877"/>
    </source>
</evidence>
<organism evidence="3 4">
    <name type="scientific">Acer saccharum</name>
    <name type="common">Sugar maple</name>
    <dbReference type="NCBI Taxonomy" id="4024"/>
    <lineage>
        <taxon>Eukaryota</taxon>
        <taxon>Viridiplantae</taxon>
        <taxon>Streptophyta</taxon>
        <taxon>Embryophyta</taxon>
        <taxon>Tracheophyta</taxon>
        <taxon>Spermatophyta</taxon>
        <taxon>Magnoliopsida</taxon>
        <taxon>eudicotyledons</taxon>
        <taxon>Gunneridae</taxon>
        <taxon>Pentapetalae</taxon>
        <taxon>rosids</taxon>
        <taxon>malvids</taxon>
        <taxon>Sapindales</taxon>
        <taxon>Sapindaceae</taxon>
        <taxon>Hippocastanoideae</taxon>
        <taxon>Acereae</taxon>
        <taxon>Acer</taxon>
    </lineage>
</organism>
<dbReference type="Gene3D" id="3.80.10.10">
    <property type="entry name" value="Ribonuclease Inhibitor"/>
    <property type="match status" value="2"/>
</dbReference>
<evidence type="ECO:0000259" key="2">
    <source>
        <dbReference type="SMART" id="SM00579"/>
    </source>
</evidence>
<dbReference type="InterPro" id="IPR006566">
    <property type="entry name" value="FBD"/>
</dbReference>
<gene>
    <name evidence="3" type="ORF">LWI29_024349</name>
</gene>
<name>A0AA39SFQ8_ACESA</name>
<dbReference type="EMBL" id="JAUESC010000381">
    <property type="protein sequence ID" value="KAK0590237.1"/>
    <property type="molecule type" value="Genomic_DNA"/>
</dbReference>
<dbReference type="InterPro" id="IPR032675">
    <property type="entry name" value="LRR_dom_sf"/>
</dbReference>
<evidence type="ECO:0000313" key="3">
    <source>
        <dbReference type="EMBL" id="KAK0590237.1"/>
    </source>
</evidence>
<evidence type="ECO:0000256" key="1">
    <source>
        <dbReference type="SAM" id="MobiDB-lite"/>
    </source>
</evidence>
<dbReference type="Pfam" id="PF08387">
    <property type="entry name" value="FBD"/>
    <property type="match status" value="1"/>
</dbReference>
<protein>
    <recommendedName>
        <fullName evidence="2">FBD domain-containing protein</fullName>
    </recommendedName>
</protein>
<comment type="caution">
    <text evidence="3">The sequence shown here is derived from an EMBL/GenBank/DDBJ whole genome shotgun (WGS) entry which is preliminary data.</text>
</comment>
<dbReference type="InterPro" id="IPR050232">
    <property type="entry name" value="FBL13/AtMIF1-like"/>
</dbReference>
<dbReference type="InterPro" id="IPR055411">
    <property type="entry name" value="LRR_FXL15/At3g58940/PEG3-like"/>
</dbReference>
<dbReference type="PANTHER" id="PTHR31900">
    <property type="entry name" value="F-BOX/RNI SUPERFAMILY PROTEIN-RELATED"/>
    <property type="match status" value="1"/>
</dbReference>
<dbReference type="AlphaFoldDB" id="A0AA39SFQ8"/>
<feature type="compositionally biased region" description="Basic and acidic residues" evidence="1">
    <location>
        <begin position="213"/>
        <end position="225"/>
    </location>
</feature>
<feature type="domain" description="FBD" evidence="2">
    <location>
        <begin position="652"/>
        <end position="719"/>
    </location>
</feature>
<dbReference type="SUPFAM" id="SSF52047">
    <property type="entry name" value="RNI-like"/>
    <property type="match status" value="2"/>
</dbReference>
<feature type="region of interest" description="Disordered" evidence="1">
    <location>
        <begin position="153"/>
        <end position="244"/>
    </location>
</feature>
<dbReference type="Pfam" id="PF24758">
    <property type="entry name" value="LRR_At5g56370"/>
    <property type="match status" value="2"/>
</dbReference>
<reference evidence="3" key="2">
    <citation type="submission" date="2023-06" db="EMBL/GenBank/DDBJ databases">
        <authorList>
            <person name="Swenson N.G."/>
            <person name="Wegrzyn J.L."/>
            <person name="Mcevoy S.L."/>
        </authorList>
    </citation>
    <scope>NUCLEOTIDE SEQUENCE</scope>
    <source>
        <strain evidence="3">NS2018</strain>
        <tissue evidence="3">Leaf</tissue>
    </source>
</reference>
<accession>A0AA39SFQ8</accession>
<keyword evidence="4" id="KW-1185">Reference proteome</keyword>
<dbReference type="Proteomes" id="UP001168877">
    <property type="component" value="Unassembled WGS sequence"/>
</dbReference>